<dbReference type="EMBL" id="LR593887">
    <property type="protein sequence ID" value="VTR97553.1"/>
    <property type="molecule type" value="Genomic_DNA"/>
</dbReference>
<dbReference type="Pfam" id="PF21431">
    <property type="entry name" value="Col-Pyo_DNase"/>
    <property type="match status" value="1"/>
</dbReference>
<dbReference type="GO" id="GO:0019835">
    <property type="term" value="P:cytolysis"/>
    <property type="evidence" value="ECO:0007669"/>
    <property type="project" value="InterPro"/>
</dbReference>
<evidence type="ECO:0000256" key="2">
    <source>
        <dbReference type="ARBA" id="ARBA00022529"/>
    </source>
</evidence>
<dbReference type="InterPro" id="IPR037146">
    <property type="entry name" value="Colicin/pyocin_DNase_dom_sf"/>
</dbReference>
<dbReference type="PRINTS" id="PR01300">
    <property type="entry name" value="PYOCINKILLER"/>
</dbReference>
<evidence type="ECO:0008006" key="10">
    <source>
        <dbReference type="Google" id="ProtNLM"/>
    </source>
</evidence>
<dbReference type="EMBL" id="LR586016">
    <property type="protein sequence ID" value="VIP01064.1"/>
    <property type="molecule type" value="Genomic_DNA"/>
</dbReference>
<gene>
    <name evidence="8" type="ORF">GMBLW1_28960</name>
</gene>
<dbReference type="Gene3D" id="2.170.16.10">
    <property type="entry name" value="Hedgehog/Intein (Hint) domain"/>
    <property type="match status" value="1"/>
</dbReference>
<keyword evidence="7" id="KW-0078">Bacteriocin</keyword>
<dbReference type="SUPFAM" id="SSF54060">
    <property type="entry name" value="His-Me finger endonucleases"/>
    <property type="match status" value="1"/>
</dbReference>
<comment type="similarity">
    <text evidence="1">Belongs to the colicin/pyosin nuclease family.</text>
</comment>
<name>A0A6C2YI70_9BACT</name>
<dbReference type="Gene3D" id="3.90.540.10">
    <property type="entry name" value="Colicin/pyocin, DNase domain"/>
    <property type="match status" value="1"/>
</dbReference>
<dbReference type="KEGG" id="tim:GMBLW1_28960"/>
<dbReference type="GO" id="GO:0042742">
    <property type="term" value="P:defense response to bacterium"/>
    <property type="evidence" value="ECO:0007669"/>
    <property type="project" value="UniProtKB-KW"/>
</dbReference>
<dbReference type="InterPro" id="IPR044925">
    <property type="entry name" value="His-Me_finger_sf"/>
</dbReference>
<evidence type="ECO:0000256" key="5">
    <source>
        <dbReference type="ARBA" id="ARBA00022801"/>
    </source>
</evidence>
<dbReference type="InterPro" id="IPR036844">
    <property type="entry name" value="Hint_dom_sf"/>
</dbReference>
<dbReference type="SUPFAM" id="SSF51294">
    <property type="entry name" value="Hedgehog/intein (Hint) domain"/>
    <property type="match status" value="1"/>
</dbReference>
<keyword evidence="2" id="KW-0929">Antimicrobial</keyword>
<dbReference type="Proteomes" id="UP000464378">
    <property type="component" value="Chromosome"/>
</dbReference>
<evidence type="ECO:0000256" key="3">
    <source>
        <dbReference type="ARBA" id="ARBA00022722"/>
    </source>
</evidence>
<evidence type="ECO:0000256" key="1">
    <source>
        <dbReference type="ARBA" id="ARBA00006811"/>
    </source>
</evidence>
<protein>
    <recommendedName>
        <fullName evidence="10">HNH endonuclease</fullName>
    </recommendedName>
</protein>
<sequence>MSASELSAGDRLLGHDGCWVPLDGIEIGDSWSVVYNLRVAEDHTYFVGCDEWGFSLWAHNQSCGDFINELEQAGTITKQRAAAMLADPAFQKLYDEFIALRGPNAAAELLGNPALAGGSRGDLASMLRRGMQEVDPTIKTDMLRNAPGAAHGGEGLPGLTPGGVWLDKATGSVGRVPQEVASQLRGRSFTDWRNFRQEFWKAVGAVPELLAQFKPDNQARILAGKPPTAPKAGHLGNRRGFELDHMDPLDITGPRGVYDLDNIMVAPAKVNLSFESF</sequence>
<evidence type="ECO:0000256" key="6">
    <source>
        <dbReference type="ARBA" id="ARBA00023022"/>
    </source>
</evidence>
<accession>A0A6C2YI70</accession>
<reference evidence="8" key="1">
    <citation type="submission" date="2019-04" db="EMBL/GenBank/DDBJ databases">
        <authorList>
            <consortium name="Science for Life Laboratories"/>
        </authorList>
    </citation>
    <scope>NUCLEOTIDE SEQUENCE</scope>
    <source>
        <strain evidence="8">MBLW1</strain>
    </source>
</reference>
<evidence type="ECO:0000256" key="4">
    <source>
        <dbReference type="ARBA" id="ARBA00022759"/>
    </source>
</evidence>
<dbReference type="GO" id="GO:0005102">
    <property type="term" value="F:signaling receptor binding"/>
    <property type="evidence" value="ECO:0007669"/>
    <property type="project" value="InterPro"/>
</dbReference>
<dbReference type="InParanoid" id="A0A6C2YI70"/>
<dbReference type="AlphaFoldDB" id="A0A6C2YI70"/>
<dbReference type="InterPro" id="IPR003060">
    <property type="entry name" value="Pyocin_killer"/>
</dbReference>
<evidence type="ECO:0000256" key="7">
    <source>
        <dbReference type="ARBA" id="ARBA00023048"/>
    </source>
</evidence>
<dbReference type="GO" id="GO:0004519">
    <property type="term" value="F:endonuclease activity"/>
    <property type="evidence" value="ECO:0007669"/>
    <property type="project" value="UniProtKB-KW"/>
</dbReference>
<keyword evidence="3" id="KW-0540">Nuclease</keyword>
<keyword evidence="5" id="KW-0378">Hydrolase</keyword>
<dbReference type="GO" id="GO:0031640">
    <property type="term" value="P:killing of cells of another organism"/>
    <property type="evidence" value="ECO:0007669"/>
    <property type="project" value="UniProtKB-KW"/>
</dbReference>
<evidence type="ECO:0000313" key="8">
    <source>
        <dbReference type="EMBL" id="VIP01064.1"/>
    </source>
</evidence>
<keyword evidence="6" id="KW-0044">Antibiotic</keyword>
<dbReference type="GO" id="GO:0016787">
    <property type="term" value="F:hydrolase activity"/>
    <property type="evidence" value="ECO:0007669"/>
    <property type="project" value="UniProtKB-KW"/>
</dbReference>
<keyword evidence="9" id="KW-1185">Reference proteome</keyword>
<proteinExistence type="inferred from homology"/>
<keyword evidence="4" id="KW-0255">Endonuclease</keyword>
<evidence type="ECO:0000313" key="9">
    <source>
        <dbReference type="Proteomes" id="UP000464378"/>
    </source>
</evidence>
<organism evidence="8">
    <name type="scientific">Tuwongella immobilis</name>
    <dbReference type="NCBI Taxonomy" id="692036"/>
    <lineage>
        <taxon>Bacteria</taxon>
        <taxon>Pseudomonadati</taxon>
        <taxon>Planctomycetota</taxon>
        <taxon>Planctomycetia</taxon>
        <taxon>Gemmatales</taxon>
        <taxon>Gemmataceae</taxon>
        <taxon>Tuwongella</taxon>
    </lineage>
</organism>